<protein>
    <submittedName>
        <fullName evidence="3">SLATT domain-containing protein</fullName>
    </submittedName>
</protein>
<dbReference type="Proteomes" id="UP001157887">
    <property type="component" value="Unassembled WGS sequence"/>
</dbReference>
<feature type="domain" description="SMODS and SLOG-associating 2TM effector" evidence="2">
    <location>
        <begin position="21"/>
        <end position="205"/>
    </location>
</feature>
<feature type="transmembrane region" description="Helical" evidence="1">
    <location>
        <begin position="78"/>
        <end position="101"/>
    </location>
</feature>
<dbReference type="Pfam" id="PF18160">
    <property type="entry name" value="SLATT_5"/>
    <property type="match status" value="1"/>
</dbReference>
<comment type="caution">
    <text evidence="3">The sequence shown here is derived from an EMBL/GenBank/DDBJ whole genome shotgun (WGS) entry which is preliminary data.</text>
</comment>
<feature type="transmembrane region" description="Helical" evidence="1">
    <location>
        <begin position="194"/>
        <end position="220"/>
    </location>
</feature>
<accession>A0AAW6RSR0</accession>
<dbReference type="RefSeq" id="WP_279662015.1">
    <property type="nucleotide sequence ID" value="NZ_JAOECG010000006.1"/>
</dbReference>
<keyword evidence="1" id="KW-0472">Membrane</keyword>
<sequence length="243" mass="28066">MQNINPNNSSTNQFTPYQDIAKKYLRTMSITTDARFKAAKRLKHINDICFITTTIASLGLILIPLLDLAEINKIFSSVTLTIIQVFLAVCVLVYSTAIATANFQVRSKEFLQCGDRIKKIIDEFKVHLVDVQQKNEKPSLEKYMDEYRKVLDGFENHDDVDYKQAFYDYEIKRISELSEEEQKKSIHPKKPKTFWIYIPSCLIVILEISIISCMLGSYFYHESTDKENLPVTVNIVGKMTTLK</sequence>
<dbReference type="NCBIfam" id="NF033631">
    <property type="entry name" value="SLATT_5"/>
    <property type="match status" value="1"/>
</dbReference>
<dbReference type="InterPro" id="IPR041115">
    <property type="entry name" value="SLATT_5"/>
</dbReference>
<evidence type="ECO:0000256" key="1">
    <source>
        <dbReference type="SAM" id="Phobius"/>
    </source>
</evidence>
<feature type="transmembrane region" description="Helical" evidence="1">
    <location>
        <begin position="45"/>
        <end position="66"/>
    </location>
</feature>
<keyword evidence="1" id="KW-1133">Transmembrane helix</keyword>
<evidence type="ECO:0000313" key="4">
    <source>
        <dbReference type="Proteomes" id="UP001157887"/>
    </source>
</evidence>
<name>A0AAW6RSR0_ACIJO</name>
<reference evidence="3" key="1">
    <citation type="submission" date="2022-09" db="EMBL/GenBank/DDBJ databases">
        <title>Intensive care unit water sources are persistently colonized with multi-drug resistant bacteria and are the site of extensive horizontal gene transfer of antibiotic resistance genes.</title>
        <authorList>
            <person name="Diorio-Toth L."/>
        </authorList>
    </citation>
    <scope>NUCLEOTIDE SEQUENCE</scope>
    <source>
        <strain evidence="3">GD04065</strain>
    </source>
</reference>
<proteinExistence type="predicted"/>
<keyword evidence="1" id="KW-0812">Transmembrane</keyword>
<evidence type="ECO:0000313" key="3">
    <source>
        <dbReference type="EMBL" id="MDG9786778.1"/>
    </source>
</evidence>
<evidence type="ECO:0000259" key="2">
    <source>
        <dbReference type="Pfam" id="PF18160"/>
    </source>
</evidence>
<dbReference type="AlphaFoldDB" id="A0AAW6RSR0"/>
<organism evidence="3 4">
    <name type="scientific">Acinetobacter johnsonii</name>
    <dbReference type="NCBI Taxonomy" id="40214"/>
    <lineage>
        <taxon>Bacteria</taxon>
        <taxon>Pseudomonadati</taxon>
        <taxon>Pseudomonadota</taxon>
        <taxon>Gammaproteobacteria</taxon>
        <taxon>Moraxellales</taxon>
        <taxon>Moraxellaceae</taxon>
        <taxon>Acinetobacter</taxon>
    </lineage>
</organism>
<dbReference type="EMBL" id="JAOECG010000006">
    <property type="protein sequence ID" value="MDG9786778.1"/>
    <property type="molecule type" value="Genomic_DNA"/>
</dbReference>
<gene>
    <name evidence="3" type="ORF">N7566_07200</name>
</gene>